<dbReference type="Proteomes" id="UP000002038">
    <property type="component" value="Unassembled WGS sequence"/>
</dbReference>
<protein>
    <submittedName>
        <fullName evidence="1">Uncharacterized protein</fullName>
    </submittedName>
</protein>
<evidence type="ECO:0000313" key="2">
    <source>
        <dbReference type="Proteomes" id="UP000002038"/>
    </source>
</evidence>
<dbReference type="AlphaFoldDB" id="A0A179UGF5"/>
<dbReference type="KEGG" id="bgh:BDBG_16756"/>
<organism evidence="1 2">
    <name type="scientific">Blastomyces gilchristii (strain SLH14081)</name>
    <name type="common">Blastomyces dermatitidis</name>
    <dbReference type="NCBI Taxonomy" id="559298"/>
    <lineage>
        <taxon>Eukaryota</taxon>
        <taxon>Fungi</taxon>
        <taxon>Dikarya</taxon>
        <taxon>Ascomycota</taxon>
        <taxon>Pezizomycotina</taxon>
        <taxon>Eurotiomycetes</taxon>
        <taxon>Eurotiomycetidae</taxon>
        <taxon>Onygenales</taxon>
        <taxon>Ajellomycetaceae</taxon>
        <taxon>Blastomyces</taxon>
    </lineage>
</organism>
<dbReference type="VEuPathDB" id="FungiDB:BDBG_16756"/>
<sequence>SSHVDRFMFTDDSEHLNVKLLIKNLKNAIMKKLLMSCMTGSSASLSASSVISLKSSTLVPASDSPAPAIPALTTLTPATSASATSAFSASVTSAVVISSPCFKKILYRLDKSHFS</sequence>
<dbReference type="EMBL" id="GG657452">
    <property type="protein sequence ID" value="OAT07064.1"/>
    <property type="molecule type" value="Genomic_DNA"/>
</dbReference>
<feature type="non-terminal residue" evidence="1">
    <location>
        <position position="115"/>
    </location>
</feature>
<dbReference type="RefSeq" id="XP_031577574.1">
    <property type="nucleotide sequence ID" value="XM_031724642.1"/>
</dbReference>
<keyword evidence="2" id="KW-1185">Reference proteome</keyword>
<proteinExistence type="predicted"/>
<name>A0A179UGF5_BLAGS</name>
<gene>
    <name evidence="1" type="ORF">BDBG_16756</name>
</gene>
<reference evidence="2" key="1">
    <citation type="journal article" date="2015" name="PLoS Genet.">
        <title>The dynamic genome and transcriptome of the human fungal pathogen Blastomyces and close relative Emmonsia.</title>
        <authorList>
            <person name="Munoz J.F."/>
            <person name="Gauthier G.M."/>
            <person name="Desjardins C.A."/>
            <person name="Gallo J.E."/>
            <person name="Holder J."/>
            <person name="Sullivan T.D."/>
            <person name="Marty A.J."/>
            <person name="Carmen J.C."/>
            <person name="Chen Z."/>
            <person name="Ding L."/>
            <person name="Gujja S."/>
            <person name="Magrini V."/>
            <person name="Misas E."/>
            <person name="Mitreva M."/>
            <person name="Priest M."/>
            <person name="Saif S."/>
            <person name="Whiston E.A."/>
            <person name="Young S."/>
            <person name="Zeng Q."/>
            <person name="Goldman W.E."/>
            <person name="Mardis E.R."/>
            <person name="Taylor J.W."/>
            <person name="McEwen J.G."/>
            <person name="Clay O.K."/>
            <person name="Klein B.S."/>
            <person name="Cuomo C.A."/>
        </authorList>
    </citation>
    <scope>NUCLEOTIDE SEQUENCE [LARGE SCALE GENOMIC DNA]</scope>
    <source>
        <strain evidence="2">SLH14081</strain>
    </source>
</reference>
<accession>A0A179UGF5</accession>
<evidence type="ECO:0000313" key="1">
    <source>
        <dbReference type="EMBL" id="OAT07064.1"/>
    </source>
</evidence>
<feature type="non-terminal residue" evidence="1">
    <location>
        <position position="1"/>
    </location>
</feature>
<dbReference type="GeneID" id="42528766"/>